<evidence type="ECO:0000256" key="3">
    <source>
        <dbReference type="SAM" id="MobiDB-lite"/>
    </source>
</evidence>
<dbReference type="InterPro" id="IPR029033">
    <property type="entry name" value="His_PPase_superfam"/>
</dbReference>
<keyword evidence="5" id="KW-1185">Reference proteome</keyword>
<dbReference type="AlphaFoldDB" id="A0A1I1BUX9"/>
<dbReference type="InterPro" id="IPR013078">
    <property type="entry name" value="His_Pase_superF_clade-1"/>
</dbReference>
<evidence type="ECO:0000256" key="1">
    <source>
        <dbReference type="PIRSR" id="PIRSR613078-1"/>
    </source>
</evidence>
<dbReference type="Gene3D" id="3.40.50.1240">
    <property type="entry name" value="Phosphoglycerate mutase-like"/>
    <property type="match status" value="1"/>
</dbReference>
<protein>
    <submittedName>
        <fullName evidence="4">Probable phosphoglycerate mutase</fullName>
    </submittedName>
</protein>
<dbReference type="Proteomes" id="UP000243799">
    <property type="component" value="Unassembled WGS sequence"/>
</dbReference>
<evidence type="ECO:0000313" key="4">
    <source>
        <dbReference type="EMBL" id="SFB52478.1"/>
    </source>
</evidence>
<dbReference type="OrthoDB" id="9783269at2"/>
<feature type="compositionally biased region" description="Low complexity" evidence="3">
    <location>
        <begin position="1"/>
        <end position="13"/>
    </location>
</feature>
<dbReference type="Pfam" id="PF00300">
    <property type="entry name" value="His_Phos_1"/>
    <property type="match status" value="1"/>
</dbReference>
<dbReference type="SMART" id="SM00855">
    <property type="entry name" value="PGAM"/>
    <property type="match status" value="1"/>
</dbReference>
<dbReference type="CDD" id="cd07067">
    <property type="entry name" value="HP_PGM_like"/>
    <property type="match status" value="1"/>
</dbReference>
<name>A0A1I1BUX9_9PSEU</name>
<dbReference type="InterPro" id="IPR050275">
    <property type="entry name" value="PGM_Phosphatase"/>
</dbReference>
<reference evidence="5" key="1">
    <citation type="submission" date="2016-10" db="EMBL/GenBank/DDBJ databases">
        <authorList>
            <person name="Varghese N."/>
            <person name="Submissions S."/>
        </authorList>
    </citation>
    <scope>NUCLEOTIDE SEQUENCE [LARGE SCALE GENOMIC DNA]</scope>
    <source>
        <strain evidence="5">CGMCC 4.3568</strain>
    </source>
</reference>
<evidence type="ECO:0000256" key="2">
    <source>
        <dbReference type="PIRSR" id="PIRSR613078-2"/>
    </source>
</evidence>
<feature type="active site" description="Tele-phosphohistidine intermediate" evidence="1">
    <location>
        <position position="35"/>
    </location>
</feature>
<dbReference type="PANTHER" id="PTHR48100">
    <property type="entry name" value="BROAD-SPECIFICITY PHOSPHATASE YOR283W-RELATED"/>
    <property type="match status" value="1"/>
</dbReference>
<feature type="binding site" evidence="2">
    <location>
        <position position="88"/>
    </location>
    <ligand>
        <name>substrate</name>
    </ligand>
</feature>
<dbReference type="SUPFAM" id="SSF53254">
    <property type="entry name" value="Phosphoglycerate mutase-like"/>
    <property type="match status" value="1"/>
</dbReference>
<dbReference type="EMBL" id="FOKG01000016">
    <property type="protein sequence ID" value="SFB52478.1"/>
    <property type="molecule type" value="Genomic_DNA"/>
</dbReference>
<feature type="region of interest" description="Disordered" evidence="3">
    <location>
        <begin position="45"/>
        <end position="68"/>
    </location>
</feature>
<sequence length="230" mass="24856">MPAASESPSPSAEVEYRQSRFRPPAGATEFLLVRHGESAPARASAPFPLVEGQGDPDLAPQGRQQAERVGARLAAEHVDALYVTTLRRTVQTAEPLARRLGLVPQVEANLREVHLGEWEGGLFRKHVAENHPIARRVRAEQRWDLIPGAEEANAFAERVRAGVQHLADTHPGQRLAVFTHGGVIGQVLALATGSQPFAFVGADNGSVSEVVVADGVWIVRRFNDTAHLAD</sequence>
<dbReference type="PANTHER" id="PTHR48100:SF1">
    <property type="entry name" value="HISTIDINE PHOSPHATASE FAMILY PROTEIN-RELATED"/>
    <property type="match status" value="1"/>
</dbReference>
<dbReference type="GO" id="GO:0005737">
    <property type="term" value="C:cytoplasm"/>
    <property type="evidence" value="ECO:0007669"/>
    <property type="project" value="TreeGrafter"/>
</dbReference>
<evidence type="ECO:0000313" key="5">
    <source>
        <dbReference type="Proteomes" id="UP000243799"/>
    </source>
</evidence>
<proteinExistence type="predicted"/>
<gene>
    <name evidence="4" type="ORF">SAMN05216266_11645</name>
</gene>
<feature type="region of interest" description="Disordered" evidence="3">
    <location>
        <begin position="1"/>
        <end position="21"/>
    </location>
</feature>
<feature type="active site" description="Proton donor/acceptor" evidence="1">
    <location>
        <position position="112"/>
    </location>
</feature>
<accession>A0A1I1BUX9</accession>
<dbReference type="GO" id="GO:0016791">
    <property type="term" value="F:phosphatase activity"/>
    <property type="evidence" value="ECO:0007669"/>
    <property type="project" value="TreeGrafter"/>
</dbReference>
<organism evidence="4 5">
    <name type="scientific">Amycolatopsis marina</name>
    <dbReference type="NCBI Taxonomy" id="490629"/>
    <lineage>
        <taxon>Bacteria</taxon>
        <taxon>Bacillati</taxon>
        <taxon>Actinomycetota</taxon>
        <taxon>Actinomycetes</taxon>
        <taxon>Pseudonocardiales</taxon>
        <taxon>Pseudonocardiaceae</taxon>
        <taxon>Amycolatopsis</taxon>
    </lineage>
</organism>
<dbReference type="STRING" id="490629.SAMN05216266_11645"/>